<comment type="caution">
    <text evidence="1">The sequence shown here is derived from an EMBL/GenBank/DDBJ whole genome shotgun (WGS) entry which is preliminary data.</text>
</comment>
<proteinExistence type="predicted"/>
<gene>
    <name evidence="1" type="ORF">FWK02_18435</name>
</gene>
<evidence type="ECO:0000313" key="2">
    <source>
        <dbReference type="Proteomes" id="UP000321461"/>
    </source>
</evidence>
<feature type="non-terminal residue" evidence="1">
    <location>
        <position position="85"/>
    </location>
</feature>
<dbReference type="EMBL" id="VSBS01000702">
    <property type="protein sequence ID" value="TXT00284.1"/>
    <property type="molecule type" value="Genomic_DNA"/>
</dbReference>
<dbReference type="Proteomes" id="UP000321461">
    <property type="component" value="Unassembled WGS sequence"/>
</dbReference>
<organism evidence="1 2">
    <name type="scientific">Escherichia coli</name>
    <dbReference type="NCBI Taxonomy" id="562"/>
    <lineage>
        <taxon>Bacteria</taxon>
        <taxon>Pseudomonadati</taxon>
        <taxon>Pseudomonadota</taxon>
        <taxon>Gammaproteobacteria</taxon>
        <taxon>Enterobacterales</taxon>
        <taxon>Enterobacteriaceae</taxon>
        <taxon>Escherichia</taxon>
    </lineage>
</organism>
<dbReference type="SUPFAM" id="SSF143243">
    <property type="entry name" value="Nqo5-like"/>
    <property type="match status" value="1"/>
</dbReference>
<dbReference type="AlphaFoldDB" id="A0A5C9AGX3"/>
<name>A0A5C9AGX3_ECOLX</name>
<accession>A0A5C9AGX3</accession>
<reference evidence="1 2" key="1">
    <citation type="submission" date="2019-08" db="EMBL/GenBank/DDBJ databases">
        <title>Whole genome analysis of cultivated E. coli strains isolated from CD patients and healthy donors.</title>
        <authorList>
            <person name="Siniagina M.N."/>
            <person name="Markelova M.I."/>
            <person name="Laikov A.V."/>
            <person name="Boulygina E.A."/>
            <person name="Khusnutdinova D.R."/>
            <person name="Kharchenko A."/>
            <person name="Grigoryeva T.V."/>
        </authorList>
    </citation>
    <scope>NUCLEOTIDE SEQUENCE [LARGE SCALE GENOMIC DNA]</scope>
    <source>
        <strain evidence="1 2">3_77_5</strain>
    </source>
</reference>
<dbReference type="InterPro" id="IPR037232">
    <property type="entry name" value="NADH_quin_OxRdtase_su_C/D-like"/>
</dbReference>
<protein>
    <submittedName>
        <fullName evidence="1">NADH-quinone oxidoreductase subunit CD</fullName>
    </submittedName>
</protein>
<evidence type="ECO:0000313" key="1">
    <source>
        <dbReference type="EMBL" id="TXT00284.1"/>
    </source>
</evidence>
<sequence length="85" mass="9878">MVNNMTDLTAQEPAWQTRDHLDDPVIGELRNRFGPDAFTVQATRTGVPVVWIKREQLLEVGDFLKKLPKPYVMLFDLHGMDERLR</sequence>